<name>A0A417YXT6_9MICO</name>
<accession>A0A417YXT6</accession>
<evidence type="ECO:0000313" key="1">
    <source>
        <dbReference type="EMBL" id="RHW42349.1"/>
    </source>
</evidence>
<evidence type="ECO:0000313" key="2">
    <source>
        <dbReference type="Proteomes" id="UP000285376"/>
    </source>
</evidence>
<sequence length="107" mass="11481">MASSDLKRRQRDIANLLSVVDPEVERAAEAFFEITHSEDSVHRQSVNDAALDALGNMADLAAAARNATEALAVALMERGVSPTEVAKRAGVSRVTAHAWRNKATHSS</sequence>
<dbReference type="AlphaFoldDB" id="A0A417YXT6"/>
<organism evidence="1 2">
    <name type="scientific">Dermacoccus abyssi</name>
    <dbReference type="NCBI Taxonomy" id="322596"/>
    <lineage>
        <taxon>Bacteria</taxon>
        <taxon>Bacillati</taxon>
        <taxon>Actinomycetota</taxon>
        <taxon>Actinomycetes</taxon>
        <taxon>Micrococcales</taxon>
        <taxon>Dermacoccaceae</taxon>
        <taxon>Dermacoccus</taxon>
    </lineage>
</organism>
<gene>
    <name evidence="1" type="ORF">D1832_14900</name>
</gene>
<comment type="caution">
    <text evidence="1">The sequence shown here is derived from an EMBL/GenBank/DDBJ whole genome shotgun (WGS) entry which is preliminary data.</text>
</comment>
<dbReference type="EMBL" id="QWLM01000035">
    <property type="protein sequence ID" value="RHW42349.1"/>
    <property type="molecule type" value="Genomic_DNA"/>
</dbReference>
<protein>
    <submittedName>
        <fullName evidence="1">Uncharacterized protein</fullName>
    </submittedName>
</protein>
<reference evidence="1 2" key="1">
    <citation type="submission" date="2018-08" db="EMBL/GenBank/DDBJ databases">
        <title>Whole genome sequence analysis of Dermacoccus abyssi bacteria isolated from Deep Mariana trench Micromonospora spp reveals genes involved in the environmental adaptation and production of secondary metabolites.</title>
        <authorList>
            <person name="Abdel-Mageed W.M."/>
            <person name="Lehri B."/>
            <person name="Nouioui I."/>
            <person name="Goodfellow I."/>
            <person name="Jaspars M."/>
            <person name="Karlyshev A."/>
        </authorList>
    </citation>
    <scope>NUCLEOTIDE SEQUENCE [LARGE SCALE GENOMIC DNA]</scope>
    <source>
        <strain evidence="1 2">MT1.1</strain>
    </source>
</reference>
<proteinExistence type="predicted"/>
<dbReference type="Proteomes" id="UP000285376">
    <property type="component" value="Unassembled WGS sequence"/>
</dbReference>